<dbReference type="SUPFAM" id="SSF54534">
    <property type="entry name" value="FKBP-like"/>
    <property type="match status" value="1"/>
</dbReference>
<accession>A0A512JBM2</accession>
<dbReference type="RefSeq" id="WP_147028804.1">
    <property type="nucleotide sequence ID" value="NZ_BJZU01000147.1"/>
</dbReference>
<keyword evidence="5" id="KW-1185">Reference proteome</keyword>
<reference evidence="5" key="2">
    <citation type="journal article" date="2019" name="Int. J. Syst. Evol. Microbiol.">
        <title>The Global Catalogue of Microorganisms (GCM) 10K type strain sequencing project: providing services to taxonomists for standard genome sequencing and annotation.</title>
        <authorList>
            <consortium name="The Broad Institute Genomics Platform"/>
            <consortium name="The Broad Institute Genome Sequencing Center for Infectious Disease"/>
            <person name="Wu L."/>
            <person name="Ma J."/>
        </authorList>
    </citation>
    <scope>NUCLEOTIDE SEQUENCE [LARGE SCALE GENOMIC DNA]</scope>
    <source>
        <strain evidence="5">NBRC 107715</strain>
    </source>
</reference>
<dbReference type="InterPro" id="IPR018151">
    <property type="entry name" value="TF_GreA/GreB_CS"/>
</dbReference>
<comment type="caution">
    <text evidence="2">The sequence shown here is derived from an EMBL/GenBank/DDBJ whole genome shotgun (WGS) entry which is preliminary data.</text>
</comment>
<evidence type="ECO:0000313" key="5">
    <source>
        <dbReference type="Proteomes" id="UP001156856"/>
    </source>
</evidence>
<reference evidence="3" key="4">
    <citation type="submission" date="2023-01" db="EMBL/GenBank/DDBJ databases">
        <title>Draft genome sequence of Methylobacterium oxalidis strain NBRC 107715.</title>
        <authorList>
            <person name="Sun Q."/>
            <person name="Mori K."/>
        </authorList>
    </citation>
    <scope>NUCLEOTIDE SEQUENCE</scope>
    <source>
        <strain evidence="3">NBRC 107715</strain>
    </source>
</reference>
<dbReference type="Proteomes" id="UP000321960">
    <property type="component" value="Unassembled WGS sequence"/>
</dbReference>
<dbReference type="Proteomes" id="UP001156856">
    <property type="component" value="Unassembled WGS sequence"/>
</dbReference>
<reference evidence="3" key="1">
    <citation type="journal article" date="2014" name="Int. J. Syst. Evol. Microbiol.">
        <title>Complete genome of a new Firmicutes species belonging to the dominant human colonic microbiota ('Ruminococcus bicirculans') reveals two chromosomes and a selective capacity to utilize plant glucans.</title>
        <authorList>
            <consortium name="NISC Comparative Sequencing Program"/>
            <person name="Wegmann U."/>
            <person name="Louis P."/>
            <person name="Goesmann A."/>
            <person name="Henrissat B."/>
            <person name="Duncan S.H."/>
            <person name="Flint H.J."/>
        </authorList>
    </citation>
    <scope>NUCLEOTIDE SEQUENCE</scope>
    <source>
        <strain evidence="3">NBRC 107715</strain>
    </source>
</reference>
<gene>
    <name evidence="3" type="ORF">GCM10007888_28570</name>
    <name evidence="2" type="ORF">MOX02_53740</name>
</gene>
<dbReference type="Gene3D" id="3.10.50.30">
    <property type="entry name" value="Transcription elongation factor, GreA/GreB, C-terminal domain"/>
    <property type="match status" value="1"/>
</dbReference>
<evidence type="ECO:0000313" key="2">
    <source>
        <dbReference type="EMBL" id="GEP07336.1"/>
    </source>
</evidence>
<evidence type="ECO:0000259" key="1">
    <source>
        <dbReference type="Pfam" id="PF01272"/>
    </source>
</evidence>
<dbReference type="PROSITE" id="PS00830">
    <property type="entry name" value="GREAB_2"/>
    <property type="match status" value="1"/>
</dbReference>
<proteinExistence type="predicted"/>
<organism evidence="2 4">
    <name type="scientific">Methylobacterium oxalidis</name>
    <dbReference type="NCBI Taxonomy" id="944322"/>
    <lineage>
        <taxon>Bacteria</taxon>
        <taxon>Pseudomonadati</taxon>
        <taxon>Pseudomonadota</taxon>
        <taxon>Alphaproteobacteria</taxon>
        <taxon>Hyphomicrobiales</taxon>
        <taxon>Methylobacteriaceae</taxon>
        <taxon>Methylobacterium</taxon>
    </lineage>
</organism>
<dbReference type="Pfam" id="PF01272">
    <property type="entry name" value="GreA_GreB"/>
    <property type="match status" value="1"/>
</dbReference>
<dbReference type="EMBL" id="BJZU01000147">
    <property type="protein sequence ID" value="GEP07336.1"/>
    <property type="molecule type" value="Genomic_DNA"/>
</dbReference>
<feature type="domain" description="Transcription elongation factor GreA/GreB C-terminal" evidence="1">
    <location>
        <begin position="54"/>
        <end position="112"/>
    </location>
</feature>
<dbReference type="InterPro" id="IPR036953">
    <property type="entry name" value="GreA/GreB_C_sf"/>
</dbReference>
<sequence length="145" mass="16427">MNAVHELPPITISDYDFDRLLIYGIDAYLRGDYEVGFLLSELKRAELCHALDLPKGVVSLNCRAVYRRDHEQSLRSHFLVHPCDLMNPDEISVASPLGTALLGLRVGDQMPFRDAQWNTRHVVAVEGIGYRFIEDVPRKAVAVEH</sequence>
<dbReference type="GO" id="GO:0003677">
    <property type="term" value="F:DNA binding"/>
    <property type="evidence" value="ECO:0007669"/>
    <property type="project" value="InterPro"/>
</dbReference>
<name>A0A512JBM2_9HYPH</name>
<dbReference type="OrthoDB" id="7948161at2"/>
<evidence type="ECO:0000313" key="3">
    <source>
        <dbReference type="EMBL" id="GLS64476.1"/>
    </source>
</evidence>
<dbReference type="AlphaFoldDB" id="A0A512JBM2"/>
<dbReference type="InterPro" id="IPR001437">
    <property type="entry name" value="Tscrpt_elong_fac_GreA/B_C"/>
</dbReference>
<dbReference type="EMBL" id="BSPK01000038">
    <property type="protein sequence ID" value="GLS64476.1"/>
    <property type="molecule type" value="Genomic_DNA"/>
</dbReference>
<dbReference type="GO" id="GO:0032784">
    <property type="term" value="P:regulation of DNA-templated transcription elongation"/>
    <property type="evidence" value="ECO:0007669"/>
    <property type="project" value="InterPro"/>
</dbReference>
<evidence type="ECO:0000313" key="4">
    <source>
        <dbReference type="Proteomes" id="UP000321960"/>
    </source>
</evidence>
<protein>
    <recommendedName>
        <fullName evidence="1">Transcription elongation factor GreA/GreB C-terminal domain-containing protein</fullName>
    </recommendedName>
</protein>
<reference evidence="2 4" key="3">
    <citation type="submission" date="2019-07" db="EMBL/GenBank/DDBJ databases">
        <title>Whole genome shotgun sequence of Methylobacterium oxalidis NBRC 107715.</title>
        <authorList>
            <person name="Hosoyama A."/>
            <person name="Uohara A."/>
            <person name="Ohji S."/>
            <person name="Ichikawa N."/>
        </authorList>
    </citation>
    <scope>NUCLEOTIDE SEQUENCE [LARGE SCALE GENOMIC DNA]</scope>
    <source>
        <strain evidence="2 4">NBRC 107715</strain>
    </source>
</reference>